<name>A0A0F7U498_PENBI</name>
<evidence type="ECO:0000259" key="3">
    <source>
        <dbReference type="SMART" id="SM00829"/>
    </source>
</evidence>
<dbReference type="InterPro" id="IPR036291">
    <property type="entry name" value="NAD(P)-bd_dom_sf"/>
</dbReference>
<dbReference type="InterPro" id="IPR011032">
    <property type="entry name" value="GroES-like_sf"/>
</dbReference>
<organism evidence="4 5">
    <name type="scientific">Penicillium brasilianum</name>
    <dbReference type="NCBI Taxonomy" id="104259"/>
    <lineage>
        <taxon>Eukaryota</taxon>
        <taxon>Fungi</taxon>
        <taxon>Dikarya</taxon>
        <taxon>Ascomycota</taxon>
        <taxon>Pezizomycotina</taxon>
        <taxon>Eurotiomycetes</taxon>
        <taxon>Eurotiomycetidae</taxon>
        <taxon>Eurotiales</taxon>
        <taxon>Aspergillaceae</taxon>
        <taxon>Penicillium</taxon>
    </lineage>
</organism>
<dbReference type="STRING" id="104259.A0A0F7U498"/>
<protein>
    <recommendedName>
        <fullName evidence="3">Enoyl reductase (ER) domain-containing protein</fullName>
    </recommendedName>
</protein>
<dbReference type="SMART" id="SM00829">
    <property type="entry name" value="PKS_ER"/>
    <property type="match status" value="1"/>
</dbReference>
<proteinExistence type="inferred from homology"/>
<dbReference type="SUPFAM" id="SSF51735">
    <property type="entry name" value="NAD(P)-binding Rossmann-fold domains"/>
    <property type="match status" value="1"/>
</dbReference>
<dbReference type="Pfam" id="PF08240">
    <property type="entry name" value="ADH_N"/>
    <property type="match status" value="1"/>
</dbReference>
<dbReference type="EMBL" id="CDHK01000014">
    <property type="protein sequence ID" value="CEJ62222.1"/>
    <property type="molecule type" value="Genomic_DNA"/>
</dbReference>
<evidence type="ECO:0000256" key="1">
    <source>
        <dbReference type="ARBA" id="ARBA00008072"/>
    </source>
</evidence>
<reference evidence="5" key="1">
    <citation type="journal article" date="2015" name="Genome Announc.">
        <title>Draft genome sequence of the fungus Penicillium brasilianum MG11.</title>
        <authorList>
            <person name="Horn F."/>
            <person name="Linde J."/>
            <person name="Mattern D.J."/>
            <person name="Walther G."/>
            <person name="Guthke R."/>
            <person name="Brakhage A.A."/>
            <person name="Valiante V."/>
        </authorList>
    </citation>
    <scope>NUCLEOTIDE SEQUENCE [LARGE SCALE GENOMIC DNA]</scope>
    <source>
        <strain evidence="5">MG11</strain>
    </source>
</reference>
<dbReference type="SUPFAM" id="SSF50129">
    <property type="entry name" value="GroES-like"/>
    <property type="match status" value="1"/>
</dbReference>
<dbReference type="OrthoDB" id="3233595at2759"/>
<sequence>MEEALVISTNSSLKVKIHSVPVPKPGPNEVLIKVVASGTNPKDWKFPEWFEKFNGTNTGDDIAGYIHQVGDNVSEFKVGDRVAAFHDYMTPHGSFAEYAIGKVHATFHLPPHISFEAAATVPLAAATASLALFARLGLPEPWLGNKFWARKPRGGVLVYGAASAVGSFAIKLLQRADIHPIIGIAGRAQDYSKSLMSIDKGDVVIDYRDGESAVVRAILDAIPTGETLQYVVDAVSESSSFNVISKVLDPTAGVVSIVTPERPKELASTIRVEFSNVGSSHEDDKDFAFVWSRVVSMGLREGWLEPHPHEIVPGGLNGIQTALNYLKAGKASAVKYVVRISQE</sequence>
<dbReference type="PANTHER" id="PTHR45348">
    <property type="entry name" value="HYPOTHETICAL OXIDOREDUCTASE (EUROFUNG)"/>
    <property type="match status" value="1"/>
</dbReference>
<feature type="domain" description="Enoyl reductase (ER)" evidence="3">
    <location>
        <begin position="8"/>
        <end position="338"/>
    </location>
</feature>
<comment type="similarity">
    <text evidence="1">Belongs to the zinc-containing alcohol dehydrogenase family.</text>
</comment>
<dbReference type="InterPro" id="IPR047122">
    <property type="entry name" value="Trans-enoyl_RdTase-like"/>
</dbReference>
<evidence type="ECO:0000256" key="2">
    <source>
        <dbReference type="ARBA" id="ARBA00023002"/>
    </source>
</evidence>
<keyword evidence="2" id="KW-0560">Oxidoreductase</keyword>
<dbReference type="Gene3D" id="3.90.180.10">
    <property type="entry name" value="Medium-chain alcohol dehydrogenases, catalytic domain"/>
    <property type="match status" value="1"/>
</dbReference>
<dbReference type="InterPro" id="IPR020843">
    <property type="entry name" value="ER"/>
</dbReference>
<evidence type="ECO:0000313" key="4">
    <source>
        <dbReference type="EMBL" id="CEJ62222.1"/>
    </source>
</evidence>
<dbReference type="Proteomes" id="UP000042958">
    <property type="component" value="Unassembled WGS sequence"/>
</dbReference>
<dbReference type="CDD" id="cd08249">
    <property type="entry name" value="enoyl_reductase_like"/>
    <property type="match status" value="1"/>
</dbReference>
<dbReference type="Gene3D" id="3.40.50.720">
    <property type="entry name" value="NAD(P)-binding Rossmann-like Domain"/>
    <property type="match status" value="1"/>
</dbReference>
<keyword evidence="5" id="KW-1185">Reference proteome</keyword>
<accession>A0A0F7U498</accession>
<dbReference type="AlphaFoldDB" id="A0A0F7U498"/>
<evidence type="ECO:0000313" key="5">
    <source>
        <dbReference type="Proteomes" id="UP000042958"/>
    </source>
</evidence>
<gene>
    <name evidence="4" type="ORF">PMG11_10729</name>
</gene>
<dbReference type="PANTHER" id="PTHR45348:SF5">
    <property type="entry name" value="OXIDOREDUCTASE, PUTATIVE (AFU_ORTHOLOGUE AFUA_8G01420)-RELATED"/>
    <property type="match status" value="1"/>
</dbReference>
<dbReference type="GO" id="GO:0016651">
    <property type="term" value="F:oxidoreductase activity, acting on NAD(P)H"/>
    <property type="evidence" value="ECO:0007669"/>
    <property type="project" value="InterPro"/>
</dbReference>
<dbReference type="InterPro" id="IPR013154">
    <property type="entry name" value="ADH-like_N"/>
</dbReference>